<dbReference type="GO" id="GO:0016989">
    <property type="term" value="F:sigma factor antagonist activity"/>
    <property type="evidence" value="ECO:0007669"/>
    <property type="project" value="InterPro"/>
</dbReference>
<protein>
    <submittedName>
        <fullName evidence="2">Sigma-E factor negative regulatory protein</fullName>
    </submittedName>
</protein>
<dbReference type="InterPro" id="IPR036147">
    <property type="entry name" value="Anti-sigma_E_RseA_N_sf"/>
</dbReference>
<keyword evidence="3" id="KW-1185">Reference proteome</keyword>
<dbReference type="AlphaFoldDB" id="A0A944H8H7"/>
<dbReference type="Pfam" id="PF03872">
    <property type="entry name" value="RseA_N"/>
    <property type="match status" value="1"/>
</dbReference>
<name>A0A944H8H7_DENI1</name>
<proteinExistence type="predicted"/>
<reference evidence="3" key="1">
    <citation type="journal article" date="2022" name="ISME J.">
        <title>Genetic and phylogenetic analysis of dissimilatory iodate-reducing bacteria identifies potential niches across the world's oceans.</title>
        <authorList>
            <person name="Reyes-Umana V."/>
            <person name="Henning Z."/>
            <person name="Lee K."/>
            <person name="Barnum T.P."/>
            <person name="Coates J.D."/>
        </authorList>
    </citation>
    <scope>NUCLEOTIDE SEQUENCE [LARGE SCALE GENOMIC DNA]</scope>
    <source>
        <strain evidence="3">IR12</strain>
    </source>
</reference>
<comment type="caution">
    <text evidence="2">The sequence shown here is derived from an EMBL/GenBank/DDBJ whole genome shotgun (WGS) entry which is preliminary data.</text>
</comment>
<evidence type="ECO:0000313" key="2">
    <source>
        <dbReference type="EMBL" id="MBT0961390.1"/>
    </source>
</evidence>
<dbReference type="InterPro" id="IPR052383">
    <property type="entry name" value="Anti-sigma-E_RseA-like"/>
</dbReference>
<gene>
    <name evidence="2" type="ORF">I8J34_09390</name>
</gene>
<dbReference type="SUPFAM" id="SSF89069">
    <property type="entry name" value="N-terminal, cytoplasmic domain of anti-sigmaE factor RseA"/>
    <property type="match status" value="1"/>
</dbReference>
<feature type="domain" description="Anti sigma-E protein RseA N-terminal" evidence="1">
    <location>
        <begin position="2"/>
        <end position="83"/>
    </location>
</feature>
<evidence type="ECO:0000313" key="3">
    <source>
        <dbReference type="Proteomes" id="UP000694660"/>
    </source>
</evidence>
<accession>A0A944H8H7</accession>
<sequence length="179" mass="19342">MKERISALLDGDVDAQAMEPVLGSVRASADVRRQWDRYCLIGDALRGEVDLSQDLTARVMARLEDEPTVLVPVALRRNETPRPSWRKLMPLAASVAGVAVVGWLAFPVASDSPANTAAIQMARMTPAPMATKVVADDKRDNEPLRAYLFAHQSLSNQGAIPAVAPFVRTVAEVSPGAQR</sequence>
<dbReference type="CDD" id="cd16328">
    <property type="entry name" value="RseA_N"/>
    <property type="match status" value="1"/>
</dbReference>
<dbReference type="PANTHER" id="PTHR38104:SF1">
    <property type="entry name" value="ANTI-SIGMA-E FACTOR RSEA"/>
    <property type="match status" value="1"/>
</dbReference>
<dbReference type="PANTHER" id="PTHR38104">
    <property type="match status" value="1"/>
</dbReference>
<dbReference type="RefSeq" id="WP_214361142.1">
    <property type="nucleotide sequence ID" value="NZ_JAEKFT010000008.1"/>
</dbReference>
<evidence type="ECO:0000259" key="1">
    <source>
        <dbReference type="Pfam" id="PF03872"/>
    </source>
</evidence>
<dbReference type="InterPro" id="IPR005572">
    <property type="entry name" value="Anti-sigma_E_RseA_N"/>
</dbReference>
<organism evidence="2 3">
    <name type="scientific">Denitromonas iodatirespirans</name>
    <dbReference type="NCBI Taxonomy" id="2795389"/>
    <lineage>
        <taxon>Bacteria</taxon>
        <taxon>Pseudomonadati</taxon>
        <taxon>Pseudomonadota</taxon>
        <taxon>Betaproteobacteria</taxon>
        <taxon>Rhodocyclales</taxon>
        <taxon>Zoogloeaceae</taxon>
        <taxon>Denitromonas</taxon>
    </lineage>
</organism>
<dbReference type="Gene3D" id="1.10.10.880">
    <property type="entry name" value="Anti sigma-E protein RseA, N-terminal domain"/>
    <property type="match status" value="1"/>
</dbReference>
<dbReference type="Proteomes" id="UP000694660">
    <property type="component" value="Unassembled WGS sequence"/>
</dbReference>
<dbReference type="EMBL" id="JAEKFT010000008">
    <property type="protein sequence ID" value="MBT0961390.1"/>
    <property type="molecule type" value="Genomic_DNA"/>
</dbReference>